<evidence type="ECO:0000256" key="3">
    <source>
        <dbReference type="ARBA" id="ARBA00023012"/>
    </source>
</evidence>
<dbReference type="Pfam" id="PF07730">
    <property type="entry name" value="HisKA_3"/>
    <property type="match status" value="1"/>
</dbReference>
<keyword evidence="4" id="KW-1133">Transmembrane helix</keyword>
<keyword evidence="2 7" id="KW-0418">Kinase</keyword>
<dbReference type="InterPro" id="IPR036890">
    <property type="entry name" value="HATPase_C_sf"/>
</dbReference>
<proteinExistence type="predicted"/>
<evidence type="ECO:0000259" key="5">
    <source>
        <dbReference type="Pfam" id="PF02518"/>
    </source>
</evidence>
<keyword evidence="4" id="KW-0812">Transmembrane</keyword>
<dbReference type="CDD" id="cd16917">
    <property type="entry name" value="HATPase_UhpB-NarQ-NarX-like"/>
    <property type="match status" value="1"/>
</dbReference>
<evidence type="ECO:0000259" key="6">
    <source>
        <dbReference type="Pfam" id="PF07730"/>
    </source>
</evidence>
<dbReference type="InterPro" id="IPR011712">
    <property type="entry name" value="Sig_transdc_His_kin_sub3_dim/P"/>
</dbReference>
<feature type="transmembrane region" description="Helical" evidence="4">
    <location>
        <begin position="71"/>
        <end position="89"/>
    </location>
</feature>
<dbReference type="InterPro" id="IPR050482">
    <property type="entry name" value="Sensor_HK_TwoCompSys"/>
</dbReference>
<keyword evidence="4" id="KW-0472">Membrane</keyword>
<feature type="transmembrane region" description="Helical" evidence="4">
    <location>
        <begin position="171"/>
        <end position="191"/>
    </location>
</feature>
<feature type="transmembrane region" description="Helical" evidence="4">
    <location>
        <begin position="98"/>
        <end position="120"/>
    </location>
</feature>
<feature type="transmembrane region" description="Helical" evidence="4">
    <location>
        <begin position="140"/>
        <end position="159"/>
    </location>
</feature>
<feature type="transmembrane region" description="Helical" evidence="4">
    <location>
        <begin position="47"/>
        <end position="65"/>
    </location>
</feature>
<comment type="caution">
    <text evidence="7">The sequence shown here is derived from an EMBL/GenBank/DDBJ whole genome shotgun (WGS) entry which is preliminary data.</text>
</comment>
<dbReference type="Gene3D" id="3.30.565.10">
    <property type="entry name" value="Histidine kinase-like ATPase, C-terminal domain"/>
    <property type="match status" value="1"/>
</dbReference>
<accession>A0ABT1PN62</accession>
<name>A0ABT1PN62_9ACTN</name>
<keyword evidence="8" id="KW-1185">Reference proteome</keyword>
<keyword evidence="1" id="KW-0808">Transferase</keyword>
<dbReference type="Proteomes" id="UP001206206">
    <property type="component" value="Unassembled WGS sequence"/>
</dbReference>
<feature type="domain" description="Histidine kinase/HSP90-like ATPase" evidence="5">
    <location>
        <begin position="333"/>
        <end position="429"/>
    </location>
</feature>
<organism evidence="7 8">
    <name type="scientific">Streptantibioticus rubrisoli</name>
    <dbReference type="NCBI Taxonomy" id="1387313"/>
    <lineage>
        <taxon>Bacteria</taxon>
        <taxon>Bacillati</taxon>
        <taxon>Actinomycetota</taxon>
        <taxon>Actinomycetes</taxon>
        <taxon>Kitasatosporales</taxon>
        <taxon>Streptomycetaceae</taxon>
        <taxon>Streptantibioticus</taxon>
    </lineage>
</organism>
<keyword evidence="3" id="KW-0902">Two-component regulatory system</keyword>
<dbReference type="GO" id="GO:0016301">
    <property type="term" value="F:kinase activity"/>
    <property type="evidence" value="ECO:0007669"/>
    <property type="project" value="UniProtKB-KW"/>
</dbReference>
<gene>
    <name evidence="7" type="ORF">NON19_29270</name>
</gene>
<dbReference type="Pfam" id="PF02518">
    <property type="entry name" value="HATPase_c"/>
    <property type="match status" value="1"/>
</dbReference>
<dbReference type="PANTHER" id="PTHR24421">
    <property type="entry name" value="NITRATE/NITRITE SENSOR PROTEIN NARX-RELATED"/>
    <property type="match status" value="1"/>
</dbReference>
<evidence type="ECO:0000313" key="7">
    <source>
        <dbReference type="EMBL" id="MCQ4046023.1"/>
    </source>
</evidence>
<dbReference type="RefSeq" id="WP_255932181.1">
    <property type="nucleotide sequence ID" value="NZ_JANFNH010000054.1"/>
</dbReference>
<dbReference type="Gene3D" id="1.20.5.1930">
    <property type="match status" value="1"/>
</dbReference>
<dbReference type="EMBL" id="JANFNH010000054">
    <property type="protein sequence ID" value="MCQ4046023.1"/>
    <property type="molecule type" value="Genomic_DNA"/>
</dbReference>
<reference evidence="7 8" key="1">
    <citation type="submission" date="2022-06" db="EMBL/GenBank/DDBJ databases">
        <title>Draft genome sequence of type strain Streptomyces rubrisoli DSM 42083.</title>
        <authorList>
            <person name="Duangmal K."/>
            <person name="Klaysubun C."/>
        </authorList>
    </citation>
    <scope>NUCLEOTIDE SEQUENCE [LARGE SCALE GENOMIC DNA]</scope>
    <source>
        <strain evidence="7 8">DSM 42083</strain>
    </source>
</reference>
<dbReference type="SUPFAM" id="SSF55874">
    <property type="entry name" value="ATPase domain of HSP90 chaperone/DNA topoisomerase II/histidine kinase"/>
    <property type="match status" value="1"/>
</dbReference>
<evidence type="ECO:0000256" key="4">
    <source>
        <dbReference type="SAM" id="Phobius"/>
    </source>
</evidence>
<evidence type="ECO:0000256" key="2">
    <source>
        <dbReference type="ARBA" id="ARBA00022777"/>
    </source>
</evidence>
<dbReference type="InterPro" id="IPR003594">
    <property type="entry name" value="HATPase_dom"/>
</dbReference>
<protein>
    <submittedName>
        <fullName evidence="7">Histidine kinase</fullName>
    </submittedName>
</protein>
<evidence type="ECO:0000256" key="1">
    <source>
        <dbReference type="ARBA" id="ARBA00022679"/>
    </source>
</evidence>
<evidence type="ECO:0000313" key="8">
    <source>
        <dbReference type="Proteomes" id="UP001206206"/>
    </source>
</evidence>
<feature type="domain" description="Signal transduction histidine kinase subgroup 3 dimerisation and phosphoacceptor" evidence="6">
    <location>
        <begin position="221"/>
        <end position="287"/>
    </location>
</feature>
<sequence length="438" mass="46066">MSGSGEAVRAFGGLRLAPPRTRVSSATGNPALTLQISALQALCRQVFGFRLAMLALASPIALLRVAPGPTAWIAGSAVVITFMGAYVLFRDWERFGPLLLRHPALLAVDTVFAAVLLTVGTTHSPLAYVTVSTPLLAGLVYGWRGSALFTTIQVLVVAGASSVDVREHATVAGSLLLSGFCVIFGVVGVSLRRLVLGFGAATRALTETRYRLAVTEAAVAERARLAREMHDSVAKTLRGVTMAAEALAARADRLAPAAVREQAELIARAARRAAAESRELLGELRRTPEQLDAPLADDLAAQLDAFRARTQRPVSLRRLGGAPIPAVPRPVARQLLGVVAEALENIHRHSGASRAEVAVGVVDRSLLRISVTDDGRGLPPGTTLETLRANGHFGVVGMVERAAAIGARLRIGTGRTQGGTEVRLELPVPVPDEPRGAP</sequence>